<comment type="caution">
    <text evidence="1">The sequence shown here is derived from an EMBL/GenBank/DDBJ whole genome shotgun (WGS) entry which is preliminary data.</text>
</comment>
<evidence type="ECO:0008006" key="3">
    <source>
        <dbReference type="Google" id="ProtNLM"/>
    </source>
</evidence>
<proteinExistence type="predicted"/>
<dbReference type="Proteomes" id="UP000266234">
    <property type="component" value="Unassembled WGS sequence"/>
</dbReference>
<name>A0A395SW91_9HYPO</name>
<protein>
    <recommendedName>
        <fullName evidence="3">F-box domain-containing protein</fullName>
    </recommendedName>
</protein>
<accession>A0A395SW91</accession>
<evidence type="ECO:0000313" key="1">
    <source>
        <dbReference type="EMBL" id="RGP76760.1"/>
    </source>
</evidence>
<organism evidence="1 2">
    <name type="scientific">Fusarium longipes</name>
    <dbReference type="NCBI Taxonomy" id="694270"/>
    <lineage>
        <taxon>Eukaryota</taxon>
        <taxon>Fungi</taxon>
        <taxon>Dikarya</taxon>
        <taxon>Ascomycota</taxon>
        <taxon>Pezizomycotina</taxon>
        <taxon>Sordariomycetes</taxon>
        <taxon>Hypocreomycetidae</taxon>
        <taxon>Hypocreales</taxon>
        <taxon>Nectriaceae</taxon>
        <taxon>Fusarium</taxon>
    </lineage>
</organism>
<reference evidence="1 2" key="1">
    <citation type="journal article" date="2018" name="PLoS Pathog.">
        <title>Evolution of structural diversity of trichothecenes, a family of toxins produced by plant pathogenic and entomopathogenic fungi.</title>
        <authorList>
            <person name="Proctor R.H."/>
            <person name="McCormick S.P."/>
            <person name="Kim H.S."/>
            <person name="Cardoza R.E."/>
            <person name="Stanley A.M."/>
            <person name="Lindo L."/>
            <person name="Kelly A."/>
            <person name="Brown D.W."/>
            <person name="Lee T."/>
            <person name="Vaughan M.M."/>
            <person name="Alexander N.J."/>
            <person name="Busman M."/>
            <person name="Gutierrez S."/>
        </authorList>
    </citation>
    <scope>NUCLEOTIDE SEQUENCE [LARGE SCALE GENOMIC DNA]</scope>
    <source>
        <strain evidence="1 2">NRRL 20695</strain>
    </source>
</reference>
<dbReference type="EMBL" id="PXOG01000111">
    <property type="protein sequence ID" value="RGP76760.1"/>
    <property type="molecule type" value="Genomic_DNA"/>
</dbReference>
<evidence type="ECO:0000313" key="2">
    <source>
        <dbReference type="Proteomes" id="UP000266234"/>
    </source>
</evidence>
<dbReference type="AlphaFoldDB" id="A0A395SW91"/>
<dbReference type="OrthoDB" id="2588098at2759"/>
<gene>
    <name evidence="1" type="ORF">FLONG3_5200</name>
</gene>
<sequence>MNVSFTLEETVLILRLDDPILRTNADCDDTCFHLTPSTFASFSILLMCEGMFGLESWCVLAPSRKEAVRLKVRYDLGQREQGEFGYAISGPKSFCVMNGSFDAFKRLYKLPVEAQDLNLAQLDRMLNKSRGLALLSPIEKLPQELMSSIYLHLRPAEYISLGLCSHSLWIRVVATIHHNRRSSSWANTPIFLTATSQLFALRQTVCNAKSEFRTLGKENHDRVGVTIRLENPQLFDVLKRAWNQNLVRDSASLTFSDLEPPYCQQLTRLLPSSKIPESLHVLMKSCLAPLERDVQGLWCLRDLTTNEYIRMELVQNHATSNHTIVSLAGSPWMTLDILLVWLISWQGGNDKTSKQVPGGNPKNQIKKIFTHGDSVGEHEIAQVRSYFTDMYFGRWAGHSLDVVKLARGKIGDGWTDVTDDIEDVSQRWFAAMYLEAHLMGNEDMHIEYWNQFAQDQMNKWA</sequence>
<keyword evidence="2" id="KW-1185">Reference proteome</keyword>